<dbReference type="AlphaFoldDB" id="A0A8J6XB28"/>
<evidence type="ECO:0000313" key="2">
    <source>
        <dbReference type="Proteomes" id="UP000629098"/>
    </source>
</evidence>
<name>A0A8J6XB28_9CYAN</name>
<dbReference type="EMBL" id="JACXAE010000013">
    <property type="protein sequence ID" value="MBD2771264.1"/>
    <property type="molecule type" value="Genomic_DNA"/>
</dbReference>
<dbReference type="Proteomes" id="UP000629098">
    <property type="component" value="Unassembled WGS sequence"/>
</dbReference>
<proteinExistence type="predicted"/>
<gene>
    <name evidence="1" type="ORF">ICL16_03770</name>
</gene>
<comment type="caution">
    <text evidence="1">The sequence shown here is derived from an EMBL/GenBank/DDBJ whole genome shotgun (WGS) entry which is preliminary data.</text>
</comment>
<reference evidence="1" key="1">
    <citation type="submission" date="2020-09" db="EMBL/GenBank/DDBJ databases">
        <title>Iningainema tapete sp. nov. (Scytonemataceae, Cyanobacteria) from greenhouses in central Florida (USA) produces two types of nodularin with biosynthetic potential for microcystin-LR and anabaenopeptins.</title>
        <authorList>
            <person name="Berthold D.E."/>
            <person name="Lefler F.W."/>
            <person name="Huang I.-S."/>
            <person name="Abdulla H."/>
            <person name="Zimba P.V."/>
            <person name="Laughinghouse H.D. IV."/>
        </authorList>
    </citation>
    <scope>NUCLEOTIDE SEQUENCE</scope>
    <source>
        <strain evidence="1">BLCCT55</strain>
    </source>
</reference>
<dbReference type="InterPro" id="IPR025132">
    <property type="entry name" value="DUF4058"/>
</dbReference>
<keyword evidence="2" id="KW-1185">Reference proteome</keyword>
<protein>
    <submittedName>
        <fullName evidence="1">DUF4058 family protein</fullName>
    </submittedName>
</protein>
<dbReference type="Pfam" id="PF13267">
    <property type="entry name" value="DUF4058"/>
    <property type="match status" value="1"/>
</dbReference>
<organism evidence="1 2">
    <name type="scientific">Iningainema tapete BLCC-T55</name>
    <dbReference type="NCBI Taxonomy" id="2748662"/>
    <lineage>
        <taxon>Bacteria</taxon>
        <taxon>Bacillati</taxon>
        <taxon>Cyanobacteriota</taxon>
        <taxon>Cyanophyceae</taxon>
        <taxon>Nostocales</taxon>
        <taxon>Scytonemataceae</taxon>
        <taxon>Iningainema tapete</taxon>
    </lineage>
</organism>
<accession>A0A8J6XB28</accession>
<sequence length="177" mass="20058">MPNPWTGMNPYLEQSDYWSDFHNHLIAALALDLVPKLLQKYRVVTDKWVYKVSSDLASAIGIPDLTVQQRRTCEPVTTTVTTSDLQLPIKVGIPLLEGVRQSYIEVKDAATKEVVTAIEILSPANKRGYGRQKYESKRQQVLDSLTHLVEIDLLRDGDPLPILSNTTSHYRIERQSL</sequence>
<evidence type="ECO:0000313" key="1">
    <source>
        <dbReference type="EMBL" id="MBD2771264.1"/>
    </source>
</evidence>